<proteinExistence type="predicted"/>
<name>A0ACC1DKM4_9NEOP</name>
<reference evidence="1 2" key="1">
    <citation type="journal article" date="2021" name="Front. Genet.">
        <title>Chromosome-Level Genome Assembly Reveals Significant Gene Expansion in the Toll and IMD Signaling Pathways of Dendrolimus kikuchii.</title>
        <authorList>
            <person name="Zhou J."/>
            <person name="Wu P."/>
            <person name="Xiong Z."/>
            <person name="Liu N."/>
            <person name="Zhao N."/>
            <person name="Ji M."/>
            <person name="Qiu Y."/>
            <person name="Yang B."/>
        </authorList>
    </citation>
    <scope>NUCLEOTIDE SEQUENCE [LARGE SCALE GENOMIC DNA]</scope>
    <source>
        <strain evidence="1">Ann1</strain>
    </source>
</reference>
<dbReference type="EMBL" id="CM034387">
    <property type="protein sequence ID" value="KAJ0184273.1"/>
    <property type="molecule type" value="Genomic_DNA"/>
</dbReference>
<evidence type="ECO:0000313" key="1">
    <source>
        <dbReference type="EMBL" id="KAJ0184273.1"/>
    </source>
</evidence>
<dbReference type="Proteomes" id="UP000824533">
    <property type="component" value="Linkage Group LG01"/>
</dbReference>
<protein>
    <submittedName>
        <fullName evidence="1">Uncharacterized protein</fullName>
    </submittedName>
</protein>
<comment type="caution">
    <text evidence="1">The sequence shown here is derived from an EMBL/GenBank/DDBJ whole genome shotgun (WGS) entry which is preliminary data.</text>
</comment>
<sequence>MNENLSDTDSSSDLGDTDSSTSRKDESETCHVCKMKIPKAYMSEHLESTIHKTNIKIMKSALIRSKNQLGNYKERKPSNNPAAEDFCDVCNVVYHYLESTEHEATEKHKKLVVYERLLPRMYQLFKDTDKNLHLIDEIDEIFKKYVPKTVKIEVGKTYCEICDVYKCTNGFNSHLTGQKHRKNCAKKNIPVTKVKKTNKEEKYCHVCNVFKSAYDFDSHLESKKHKKKARKLAKDDESNDEIDDDLDAYDIQRLTKDHAKYLVIHGSELKRCTICMAEFVDEEEVIKEHFEQEKHLLAYKDILLNKNIIKLANEYFCVQCDELIPDLIEHVRIPKHNKSYQLNHYETYCNLCNVKVPRSGNYLHEFGAKHRANEKKRRTEKIKYIDIEISDDIDKKSLTVVNNKLSCSICKETFDNEDALVDHFKGINHKFELLKYSQDNGLEPENEIYHCKKCDVSVEKNDILEHLRSSNHKLNTPVKPWYMN</sequence>
<evidence type="ECO:0000313" key="2">
    <source>
        <dbReference type="Proteomes" id="UP000824533"/>
    </source>
</evidence>
<accession>A0ACC1DKM4</accession>
<organism evidence="1 2">
    <name type="scientific">Dendrolimus kikuchii</name>
    <dbReference type="NCBI Taxonomy" id="765133"/>
    <lineage>
        <taxon>Eukaryota</taxon>
        <taxon>Metazoa</taxon>
        <taxon>Ecdysozoa</taxon>
        <taxon>Arthropoda</taxon>
        <taxon>Hexapoda</taxon>
        <taxon>Insecta</taxon>
        <taxon>Pterygota</taxon>
        <taxon>Neoptera</taxon>
        <taxon>Endopterygota</taxon>
        <taxon>Lepidoptera</taxon>
        <taxon>Glossata</taxon>
        <taxon>Ditrysia</taxon>
        <taxon>Bombycoidea</taxon>
        <taxon>Lasiocampidae</taxon>
        <taxon>Dendrolimus</taxon>
    </lineage>
</organism>
<keyword evidence="2" id="KW-1185">Reference proteome</keyword>
<gene>
    <name evidence="1" type="ORF">K1T71_000696</name>
</gene>